<organism evidence="1 2">
    <name type="scientific">Fictibacillus macauensis ZFHKF-1</name>
    <dbReference type="NCBI Taxonomy" id="1196324"/>
    <lineage>
        <taxon>Bacteria</taxon>
        <taxon>Bacillati</taxon>
        <taxon>Bacillota</taxon>
        <taxon>Bacilli</taxon>
        <taxon>Bacillales</taxon>
        <taxon>Fictibacillaceae</taxon>
        <taxon>Fictibacillus</taxon>
    </lineage>
</organism>
<dbReference type="RefSeq" id="WP_007200551.1">
    <property type="nucleotide sequence ID" value="NZ_AKKV01000019.1"/>
</dbReference>
<evidence type="ECO:0000313" key="1">
    <source>
        <dbReference type="EMBL" id="EIT87039.1"/>
    </source>
</evidence>
<reference evidence="1 2" key="1">
    <citation type="journal article" date="2012" name="J. Bacteriol.">
        <title>Genome of Bacillus macauensis ZFHKF-1, a Long-Chain-Forming Bacterium.</title>
        <authorList>
            <person name="Cai L."/>
            <person name="Zhang T."/>
        </authorList>
    </citation>
    <scope>NUCLEOTIDE SEQUENCE [LARGE SCALE GENOMIC DNA]</scope>
    <source>
        <strain evidence="1 2">ZFHKF-1</strain>
    </source>
</reference>
<sequence length="82" mass="9468">MSTNIQFYTKHLCPLCEEAHTLLVELQEELKLSIEVIDIYESDDLVERYGLMIPVVSIDGETLLYGKLNKDGIRKRLLTNNK</sequence>
<dbReference type="EMBL" id="AKKV01000019">
    <property type="protein sequence ID" value="EIT87039.1"/>
    <property type="molecule type" value="Genomic_DNA"/>
</dbReference>
<dbReference type="SUPFAM" id="SSF52833">
    <property type="entry name" value="Thioredoxin-like"/>
    <property type="match status" value="1"/>
</dbReference>
<dbReference type="OrthoDB" id="32865at2"/>
<accession>I8AMV9</accession>
<dbReference type="STRING" id="1196324.A374_02259"/>
<dbReference type="Gene3D" id="3.40.30.10">
    <property type="entry name" value="Glutaredoxin"/>
    <property type="match status" value="1"/>
</dbReference>
<dbReference type="eggNOG" id="COG0695">
    <property type="taxonomic scope" value="Bacteria"/>
</dbReference>
<evidence type="ECO:0000313" key="2">
    <source>
        <dbReference type="Proteomes" id="UP000004080"/>
    </source>
</evidence>
<dbReference type="AlphaFoldDB" id="I8AMV9"/>
<gene>
    <name evidence="1" type="ORF">A374_02259</name>
</gene>
<proteinExistence type="predicted"/>
<dbReference type="InterPro" id="IPR036249">
    <property type="entry name" value="Thioredoxin-like_sf"/>
</dbReference>
<comment type="caution">
    <text evidence="1">The sequence shown here is derived from an EMBL/GenBank/DDBJ whole genome shotgun (WGS) entry which is preliminary data.</text>
</comment>
<dbReference type="Proteomes" id="UP000004080">
    <property type="component" value="Unassembled WGS sequence"/>
</dbReference>
<protein>
    <submittedName>
        <fullName evidence="1">Glutaredoxin</fullName>
    </submittedName>
</protein>
<dbReference type="Pfam" id="PF05768">
    <property type="entry name" value="Glrx-like"/>
    <property type="match status" value="1"/>
</dbReference>
<keyword evidence="2" id="KW-1185">Reference proteome</keyword>
<dbReference type="InterPro" id="IPR008554">
    <property type="entry name" value="Glutaredoxin-like"/>
</dbReference>
<name>I8AMV9_9BACL</name>
<dbReference type="PATRIC" id="fig|1196324.3.peg.452"/>